<dbReference type="SUPFAM" id="SSF53067">
    <property type="entry name" value="Actin-like ATPase domain"/>
    <property type="match status" value="2"/>
</dbReference>
<dbReference type="GO" id="GO:0140662">
    <property type="term" value="F:ATP-dependent protein folding chaperone"/>
    <property type="evidence" value="ECO:0007669"/>
    <property type="project" value="InterPro"/>
</dbReference>
<dbReference type="PRINTS" id="PR00301">
    <property type="entry name" value="HEATSHOCK70"/>
</dbReference>
<evidence type="ECO:0000256" key="2">
    <source>
        <dbReference type="ARBA" id="ARBA00022840"/>
    </source>
</evidence>
<evidence type="ECO:0000256" key="1">
    <source>
        <dbReference type="ARBA" id="ARBA00022741"/>
    </source>
</evidence>
<keyword evidence="6" id="KW-0732">Signal</keyword>
<dbReference type="Proteomes" id="UP000268321">
    <property type="component" value="Unassembled WGS sequence"/>
</dbReference>
<keyword evidence="4" id="KW-0175">Coiled coil</keyword>
<feature type="compositionally biased region" description="Basic and acidic residues" evidence="5">
    <location>
        <begin position="801"/>
        <end position="829"/>
    </location>
</feature>
<name>A0A4P9ZCS8_9ASCO</name>
<dbReference type="Pfam" id="PF00012">
    <property type="entry name" value="HSP70"/>
    <property type="match status" value="1"/>
</dbReference>
<evidence type="ECO:0000256" key="4">
    <source>
        <dbReference type="SAM" id="Coils"/>
    </source>
</evidence>
<dbReference type="AlphaFoldDB" id="A0A4P9ZCS8"/>
<keyword evidence="8" id="KW-1185">Reference proteome</keyword>
<evidence type="ECO:0000256" key="6">
    <source>
        <dbReference type="SAM" id="SignalP"/>
    </source>
</evidence>
<dbReference type="InterPro" id="IPR013126">
    <property type="entry name" value="Hsp_70_fam"/>
</dbReference>
<gene>
    <name evidence="7" type="ORF">METBISCDRAFT_31093</name>
</gene>
<sequence length="860" mass="95940">MRLLPLFSFVALALCAIVGIDLGHQYTKAIMVAPGIPFDVIFTDEGKRKDVSALYIKPIVEDTRLADTERVYGSQIGSLCTRYPASCASNLKPLLGKTAEDDAVKHYVQHHPGAEALPNIHRNNSVLLRLGSAADAYLFSVEELMGMYLNNLKQRVLRALEAHPQARSVAEDVAVSVPPYADQMTRLAYLDALQLGEFSSVLGLVDDGVAAALAYVNGRKFSSDEYNDKKSYHVIYDVGAGSTSATLFSFTPHKNRSVSVDIESFGFDPYFCGELLTHNVYDVLYSKFLTQFGLDDSFNLAPKLKARLLEAAEKAKTVLSANSDYIVSLESFYDDRDFRATITRQEFEEYSFDSAERAIQPILDAVNSACCSEMSISAIDSVILNGGSTRTPFIQRHEEKIAKAVNTDEACALGTTIRAYQLKMMSSANDIVLNDRIFSNFQYSLNDSDELGLVFASGSMAGNKTQVELSGLSDTLSVSLYENGNLVGTYELTDLVKRAEDIKCEDVNVVGTFEVDNNKIFSLDEVTLRCPKDPKKSSKSASFLLETPVAEELKETLVYDQKSFNFTKPKPRTQVRVPVARTYFAKLRSLSMGEKKDILAELHHLRDKDEEKIALQEKKNELESLCYGLRAFVEESYDELKAEIGDEELESAKDMVTETIDWLEYDAHGATFEEIESKRGAIAKNKDSLSRVQKTASADLSFLALRKMYDEGKGVSAQVEEYLKEYRKQLTEMKDKYVAGGFDYEAEDEKIMTKIYGSKKKRGNTALENLRKFELLSKEELFETSEAVTSLVHEQRLEQAQKEIRQKKKEAAEKEAAEKTADDAAKEAPEFQDVSDSTSSEAPDAEPESIPQPEVDHDEL</sequence>
<feature type="chain" id="PRO_5020731992" evidence="6">
    <location>
        <begin position="16"/>
        <end position="860"/>
    </location>
</feature>
<dbReference type="Gene3D" id="3.30.30.30">
    <property type="match status" value="1"/>
</dbReference>
<evidence type="ECO:0000313" key="7">
    <source>
        <dbReference type="EMBL" id="RKP30162.1"/>
    </source>
</evidence>
<dbReference type="Gene3D" id="3.30.420.40">
    <property type="match status" value="2"/>
</dbReference>
<dbReference type="GO" id="GO:0005524">
    <property type="term" value="F:ATP binding"/>
    <property type="evidence" value="ECO:0007669"/>
    <property type="project" value="UniProtKB-KW"/>
</dbReference>
<dbReference type="InterPro" id="IPR043129">
    <property type="entry name" value="ATPase_NBD"/>
</dbReference>
<dbReference type="GO" id="GO:0030968">
    <property type="term" value="P:endoplasmic reticulum unfolded protein response"/>
    <property type="evidence" value="ECO:0007669"/>
    <property type="project" value="TreeGrafter"/>
</dbReference>
<dbReference type="InterPro" id="IPR029048">
    <property type="entry name" value="HSP70_C_sf"/>
</dbReference>
<reference evidence="8" key="1">
    <citation type="journal article" date="2018" name="Nat. Microbiol.">
        <title>Leveraging single-cell genomics to expand the fungal tree of life.</title>
        <authorList>
            <person name="Ahrendt S.R."/>
            <person name="Quandt C.A."/>
            <person name="Ciobanu D."/>
            <person name="Clum A."/>
            <person name="Salamov A."/>
            <person name="Andreopoulos B."/>
            <person name="Cheng J.F."/>
            <person name="Woyke T."/>
            <person name="Pelin A."/>
            <person name="Henrissat B."/>
            <person name="Reynolds N.K."/>
            <person name="Benny G.L."/>
            <person name="Smith M.E."/>
            <person name="James T.Y."/>
            <person name="Grigoriev I.V."/>
        </authorList>
    </citation>
    <scope>NUCLEOTIDE SEQUENCE [LARGE SCALE GENOMIC DNA]</scope>
    <source>
        <strain evidence="8">Baker2002</strain>
    </source>
</reference>
<dbReference type="EMBL" id="ML004464">
    <property type="protein sequence ID" value="RKP30162.1"/>
    <property type="molecule type" value="Genomic_DNA"/>
</dbReference>
<keyword evidence="3" id="KW-0143">Chaperone</keyword>
<feature type="coiled-coil region" evidence="4">
    <location>
        <begin position="605"/>
        <end position="650"/>
    </location>
</feature>
<dbReference type="GO" id="GO:0034663">
    <property type="term" value="C:endoplasmic reticulum chaperone complex"/>
    <property type="evidence" value="ECO:0007669"/>
    <property type="project" value="TreeGrafter"/>
</dbReference>
<protein>
    <submittedName>
        <fullName evidence="7">Actin-like ATPase domain-containing protein</fullName>
    </submittedName>
</protein>
<proteinExistence type="predicted"/>
<organism evidence="7 8">
    <name type="scientific">Metschnikowia bicuspidata</name>
    <dbReference type="NCBI Taxonomy" id="27322"/>
    <lineage>
        <taxon>Eukaryota</taxon>
        <taxon>Fungi</taxon>
        <taxon>Dikarya</taxon>
        <taxon>Ascomycota</taxon>
        <taxon>Saccharomycotina</taxon>
        <taxon>Pichiomycetes</taxon>
        <taxon>Metschnikowiaceae</taxon>
        <taxon>Metschnikowia</taxon>
    </lineage>
</organism>
<dbReference type="PANTHER" id="PTHR45639:SF3">
    <property type="entry name" value="HYPOXIA UP-REGULATED PROTEIN 1"/>
    <property type="match status" value="1"/>
</dbReference>
<accession>A0A4P9ZCS8</accession>
<feature type="region of interest" description="Disordered" evidence="5">
    <location>
        <begin position="801"/>
        <end position="860"/>
    </location>
</feature>
<dbReference type="SUPFAM" id="SSF100934">
    <property type="entry name" value="Heat shock protein 70kD (HSP70), C-terminal subdomain"/>
    <property type="match status" value="1"/>
</dbReference>
<evidence type="ECO:0000256" key="5">
    <source>
        <dbReference type="SAM" id="MobiDB-lite"/>
    </source>
</evidence>
<feature type="signal peptide" evidence="6">
    <location>
        <begin position="1"/>
        <end position="15"/>
    </location>
</feature>
<dbReference type="PANTHER" id="PTHR45639">
    <property type="entry name" value="HSC70CB, ISOFORM G-RELATED"/>
    <property type="match status" value="1"/>
</dbReference>
<dbReference type="OrthoDB" id="10262720at2759"/>
<keyword evidence="2" id="KW-0067">ATP-binding</keyword>
<dbReference type="Gene3D" id="3.90.640.10">
    <property type="entry name" value="Actin, Chain A, domain 4"/>
    <property type="match status" value="1"/>
</dbReference>
<keyword evidence="1" id="KW-0547">Nucleotide-binding</keyword>
<dbReference type="Gene3D" id="1.20.1270.10">
    <property type="match status" value="1"/>
</dbReference>
<evidence type="ECO:0000256" key="3">
    <source>
        <dbReference type="ARBA" id="ARBA00023186"/>
    </source>
</evidence>
<evidence type="ECO:0000313" key="8">
    <source>
        <dbReference type="Proteomes" id="UP000268321"/>
    </source>
</evidence>